<evidence type="ECO:0000259" key="4">
    <source>
        <dbReference type="Pfam" id="PF25597"/>
    </source>
</evidence>
<dbReference type="InterPro" id="IPR013103">
    <property type="entry name" value="RVT_2"/>
</dbReference>
<feature type="domain" description="Reverse transcriptase Ty1/copia-type" evidence="2">
    <location>
        <begin position="679"/>
        <end position="727"/>
    </location>
</feature>
<feature type="region of interest" description="Disordered" evidence="1">
    <location>
        <begin position="576"/>
        <end position="604"/>
    </location>
</feature>
<keyword evidence="6" id="KW-1185">Reference proteome</keyword>
<organism evidence="5 6">
    <name type="scientific">Solanum tuberosum</name>
    <name type="common">Potato</name>
    <dbReference type="NCBI Taxonomy" id="4113"/>
    <lineage>
        <taxon>Eukaryota</taxon>
        <taxon>Viridiplantae</taxon>
        <taxon>Streptophyta</taxon>
        <taxon>Embryophyta</taxon>
        <taxon>Tracheophyta</taxon>
        <taxon>Spermatophyta</taxon>
        <taxon>Magnoliopsida</taxon>
        <taxon>eudicotyledons</taxon>
        <taxon>Gunneridae</taxon>
        <taxon>Pentapetalae</taxon>
        <taxon>asterids</taxon>
        <taxon>lamiids</taxon>
        <taxon>Solanales</taxon>
        <taxon>Solanaceae</taxon>
        <taxon>Solanoideae</taxon>
        <taxon>Solaneae</taxon>
        <taxon>Solanum</taxon>
    </lineage>
</organism>
<dbReference type="EMBL" id="JAIVGD010000018">
    <property type="protein sequence ID" value="KAH0754407.1"/>
    <property type="molecule type" value="Genomic_DNA"/>
</dbReference>
<feature type="region of interest" description="Disordered" evidence="1">
    <location>
        <begin position="225"/>
        <end position="269"/>
    </location>
</feature>
<dbReference type="InterPro" id="IPR057670">
    <property type="entry name" value="SH3_retrovirus"/>
</dbReference>
<reference evidence="5 6" key="1">
    <citation type="journal article" date="2021" name="bioRxiv">
        <title>Chromosome-scale and haplotype-resolved genome assembly of a tetraploid potato cultivar.</title>
        <authorList>
            <person name="Sun H."/>
            <person name="Jiao W.-B."/>
            <person name="Krause K."/>
            <person name="Campoy J.A."/>
            <person name="Goel M."/>
            <person name="Folz-Donahue K."/>
            <person name="Kukat C."/>
            <person name="Huettel B."/>
            <person name="Schneeberger K."/>
        </authorList>
    </citation>
    <scope>NUCLEOTIDE SEQUENCE [LARGE SCALE GENOMIC DNA]</scope>
    <source>
        <strain evidence="5">SolTubOtavaFocal</strain>
        <tissue evidence="5">Leaves</tissue>
    </source>
</reference>
<evidence type="ECO:0000313" key="5">
    <source>
        <dbReference type="EMBL" id="KAH0754407.1"/>
    </source>
</evidence>
<protein>
    <submittedName>
        <fullName evidence="5">Uncharacterized protein</fullName>
    </submittedName>
</protein>
<feature type="domain" description="Retroviral polymerase SH3-like" evidence="4">
    <location>
        <begin position="496"/>
        <end position="556"/>
    </location>
</feature>
<feature type="domain" description="GAG-pre-integrase" evidence="3">
    <location>
        <begin position="371"/>
        <end position="426"/>
    </location>
</feature>
<dbReference type="Proteomes" id="UP000826656">
    <property type="component" value="Unassembled WGS sequence"/>
</dbReference>
<feature type="compositionally biased region" description="Pro residues" evidence="1">
    <location>
        <begin position="585"/>
        <end position="598"/>
    </location>
</feature>
<gene>
    <name evidence="5" type="ORF">KY290_024677</name>
</gene>
<dbReference type="InterPro" id="IPR025724">
    <property type="entry name" value="GAG-pre-integrase_dom"/>
</dbReference>
<dbReference type="PANTHER" id="PTHR34222">
    <property type="entry name" value="GAG_PRE-INTEGRS DOMAIN-CONTAINING PROTEIN"/>
    <property type="match status" value="1"/>
</dbReference>
<evidence type="ECO:0000259" key="2">
    <source>
        <dbReference type="Pfam" id="PF07727"/>
    </source>
</evidence>
<comment type="caution">
    <text evidence="5">The sequence shown here is derived from an EMBL/GenBank/DDBJ whole genome shotgun (WGS) entry which is preliminary data.</text>
</comment>
<evidence type="ECO:0000259" key="3">
    <source>
        <dbReference type="Pfam" id="PF13976"/>
    </source>
</evidence>
<dbReference type="Pfam" id="PF07727">
    <property type="entry name" value="RVT_2"/>
    <property type="match status" value="1"/>
</dbReference>
<sequence>MAISAAISGSPSADTIYVPAAISGLNSTDQEIVTLAQGTASVSNYFSRLRELWDEFETLMPPPSCAYHESKQYSEHFQFQKLWQFLMGLNDSYAHVKSQVLMIVPVPNVNQAYAMIINVESQRLNSAQISSTSLDIHLETALMSNQMSNVHNTGNGSYHSGSSVPNTGGGYSTGSSNGSNGGFRQRSSGDGRNSYGVGTSHLFCDFCHFKGHTREQCYKLHGYPKRKGGGSSSHANNVAAGGNHANDAGAYDPPVSSTSTSTGTQAGSQGISLFTPEQYTQILQMLSKGKEVDTMANVATTSTSGTVTALLSNVVNFNWIVDTGASNHMDLFNRRVLGIGKENQGLYLLQTTLKYEEPVRASTCAINTSNTSFTSSISTACNKCPLASLWHMRLGHASLKVLRKIDCLPSLQELNHLCTVCPLAKQARLPFPTSSSFSTSPFSIIHCDVWGPYRVPNHDAVYLLNRLPTVSLKDQSPFEKLFGQPPPLHHLKVFGSLCYATDHKQMDKFALRAIPAVHLGYSLTQKGYILYDLGSKTFFVSRDTVFQEQVFPFKDLQTSPDPFFPVLTLPTDSSIDPHLSSEPSLSPPSAPLIPPAPPRRSSRLSKPPVWLADYSTPSAKVACLYPISKYLSYSNLSPSYKASLATYSAIVEPRTYQDACLETQWVEAMKAEITALEDNQTWSVVPLPADKAPIGCKWVFKVKYRASGEVERYKARLVAKGYNQSTGWLRLH</sequence>
<feature type="compositionally biased region" description="Polar residues" evidence="1">
    <location>
        <begin position="149"/>
        <end position="166"/>
    </location>
</feature>
<dbReference type="Pfam" id="PF25597">
    <property type="entry name" value="SH3_retrovirus"/>
    <property type="match status" value="1"/>
</dbReference>
<dbReference type="PANTHER" id="PTHR34222:SF82">
    <property type="entry name" value="CCHC-TYPE DOMAIN-CONTAINING PROTEIN"/>
    <property type="match status" value="1"/>
</dbReference>
<proteinExistence type="predicted"/>
<evidence type="ECO:0000313" key="6">
    <source>
        <dbReference type="Proteomes" id="UP000826656"/>
    </source>
</evidence>
<feature type="region of interest" description="Disordered" evidence="1">
    <location>
        <begin position="149"/>
        <end position="192"/>
    </location>
</feature>
<evidence type="ECO:0000256" key="1">
    <source>
        <dbReference type="SAM" id="MobiDB-lite"/>
    </source>
</evidence>
<name>A0ABQ7URD4_SOLTU</name>
<feature type="compositionally biased region" description="Low complexity" evidence="1">
    <location>
        <begin position="232"/>
        <end position="269"/>
    </location>
</feature>
<dbReference type="Pfam" id="PF13976">
    <property type="entry name" value="gag_pre-integrs"/>
    <property type="match status" value="1"/>
</dbReference>
<feature type="compositionally biased region" description="Low complexity" evidence="1">
    <location>
        <begin position="173"/>
        <end position="188"/>
    </location>
</feature>
<accession>A0ABQ7URD4</accession>